<dbReference type="OrthoDB" id="9806388at2"/>
<dbReference type="eggNOG" id="COG0006">
    <property type="taxonomic scope" value="Bacteria"/>
</dbReference>
<evidence type="ECO:0000313" key="6">
    <source>
        <dbReference type="EMBL" id="EHQ90816.1"/>
    </source>
</evidence>
<evidence type="ECO:0000313" key="7">
    <source>
        <dbReference type="Proteomes" id="UP000005104"/>
    </source>
</evidence>
<keyword evidence="2" id="KW-0378">Hydrolase</keyword>
<dbReference type="GO" id="GO:0046872">
    <property type="term" value="F:metal ion binding"/>
    <property type="evidence" value="ECO:0007669"/>
    <property type="project" value="UniProtKB-KW"/>
</dbReference>
<sequence>MNVFKERIKRIQAIMKSQSTDYLVVAPSANFFYLTGLRTTADERLQAYLVPAEGKPVMVLPEMYREAAEDVEENSFELLTWSDGTDPVDLLLPLIKGHSALAAIDERMWAGHFLQVRKAFSGFEFTGAAKIMRQVRMIKDHNEMSLLEMAGRLTDKVMAEVLKVIKPDISEKELAFFVEGKLKEYGAEELSFKPIVASGPNTSSPHHHTSERRLIPGDLVVLDFGGLFQGYCSDMTRTFSVGKASAEIKKIYQAVKDANEAGFQAVCAGISCEKVDEAVRDTISRAGYGQYFIHRTGHGIGLDIHEDPFIVSGNQETLQTGMTFSIEPGIYIPGQYGVRIEDIVGLSENGPIRFNNFPRELIEA</sequence>
<dbReference type="EMBL" id="CM001441">
    <property type="protein sequence ID" value="EHQ90816.1"/>
    <property type="molecule type" value="Genomic_DNA"/>
</dbReference>
<dbReference type="PROSITE" id="PS00491">
    <property type="entry name" value="PROLINE_PEPTIDASE"/>
    <property type="match status" value="1"/>
</dbReference>
<dbReference type="SUPFAM" id="SSF55920">
    <property type="entry name" value="Creatinase/aminopeptidase"/>
    <property type="match status" value="1"/>
</dbReference>
<dbReference type="InterPro" id="IPR036005">
    <property type="entry name" value="Creatinase/aminopeptidase-like"/>
</dbReference>
<dbReference type="InterPro" id="IPR001131">
    <property type="entry name" value="Peptidase_M24B_aminopep-P_CS"/>
</dbReference>
<dbReference type="Pfam" id="PF01321">
    <property type="entry name" value="Creatinase_N"/>
    <property type="match status" value="1"/>
</dbReference>
<dbReference type="CDD" id="cd01092">
    <property type="entry name" value="APP-like"/>
    <property type="match status" value="1"/>
</dbReference>
<feature type="domain" description="Creatinase N-terminal" evidence="5">
    <location>
        <begin position="7"/>
        <end position="138"/>
    </location>
</feature>
<dbReference type="GO" id="GO:0004177">
    <property type="term" value="F:aminopeptidase activity"/>
    <property type="evidence" value="ECO:0007669"/>
    <property type="project" value="UniProtKB-KW"/>
</dbReference>
<dbReference type="PANTHER" id="PTHR46112:SF9">
    <property type="entry name" value="XAA-PRO AMINOPEPTIDASE"/>
    <property type="match status" value="1"/>
</dbReference>
<feature type="domain" description="Peptidase M24" evidence="4">
    <location>
        <begin position="147"/>
        <end position="344"/>
    </location>
</feature>
<dbReference type="STRING" id="768710.DesyoDRAFT_3832"/>
<evidence type="ECO:0000256" key="1">
    <source>
        <dbReference type="ARBA" id="ARBA00022723"/>
    </source>
</evidence>
<dbReference type="RefSeq" id="WP_007785405.1">
    <property type="nucleotide sequence ID" value="NZ_CM001441.1"/>
</dbReference>
<comment type="similarity">
    <text evidence="3">Belongs to the peptidase M24B family.</text>
</comment>
<reference evidence="6 7" key="1">
    <citation type="submission" date="2011-11" db="EMBL/GenBank/DDBJ databases">
        <title>The Noncontiguous Finished genome of Desulfosporosinus youngiae DSM 17734.</title>
        <authorList>
            <consortium name="US DOE Joint Genome Institute (JGI-PGF)"/>
            <person name="Lucas S."/>
            <person name="Han J."/>
            <person name="Lapidus A."/>
            <person name="Cheng J.-F."/>
            <person name="Goodwin L."/>
            <person name="Pitluck S."/>
            <person name="Peters L."/>
            <person name="Ovchinnikova G."/>
            <person name="Lu M."/>
            <person name="Land M.L."/>
            <person name="Hauser L."/>
            <person name="Pester M."/>
            <person name="Spring S."/>
            <person name="Ollivier B."/>
            <person name="Rattei T."/>
            <person name="Klenk H.-P."/>
            <person name="Wagner M."/>
            <person name="Loy A."/>
            <person name="Woyke T.J."/>
        </authorList>
    </citation>
    <scope>NUCLEOTIDE SEQUENCE [LARGE SCALE GENOMIC DNA]</scope>
    <source>
        <strain evidence="6 7">DSM 17734</strain>
    </source>
</reference>
<accession>H5Y5U0</accession>
<dbReference type="AlphaFoldDB" id="H5Y5U0"/>
<dbReference type="InterPro" id="IPR000587">
    <property type="entry name" value="Creatinase_N"/>
</dbReference>
<proteinExistence type="inferred from homology"/>
<keyword evidence="7" id="KW-1185">Reference proteome</keyword>
<dbReference type="InterPro" id="IPR000994">
    <property type="entry name" value="Pept_M24"/>
</dbReference>
<keyword evidence="6" id="KW-0031">Aminopeptidase</keyword>
<keyword evidence="6" id="KW-0645">Protease</keyword>
<gene>
    <name evidence="6" type="ORF">DesyoDRAFT_3832</name>
</gene>
<evidence type="ECO:0000259" key="5">
    <source>
        <dbReference type="Pfam" id="PF01321"/>
    </source>
</evidence>
<dbReference type="Proteomes" id="UP000005104">
    <property type="component" value="Chromosome"/>
</dbReference>
<protein>
    <submittedName>
        <fullName evidence="6">Xaa-Pro aminopeptidase</fullName>
    </submittedName>
</protein>
<dbReference type="HOGENOM" id="CLU_017266_4_1_9"/>
<dbReference type="Gene3D" id="3.40.350.10">
    <property type="entry name" value="Creatinase/prolidase N-terminal domain"/>
    <property type="match status" value="1"/>
</dbReference>
<dbReference type="PANTHER" id="PTHR46112">
    <property type="entry name" value="AMINOPEPTIDASE"/>
    <property type="match status" value="1"/>
</dbReference>
<evidence type="ECO:0000259" key="4">
    <source>
        <dbReference type="Pfam" id="PF00557"/>
    </source>
</evidence>
<dbReference type="InterPro" id="IPR029149">
    <property type="entry name" value="Creatin/AminoP/Spt16_N"/>
</dbReference>
<dbReference type="InterPro" id="IPR050659">
    <property type="entry name" value="Peptidase_M24B"/>
</dbReference>
<keyword evidence="1 3" id="KW-0479">Metal-binding</keyword>
<organism evidence="6 7">
    <name type="scientific">Desulfosporosinus youngiae DSM 17734</name>
    <dbReference type="NCBI Taxonomy" id="768710"/>
    <lineage>
        <taxon>Bacteria</taxon>
        <taxon>Bacillati</taxon>
        <taxon>Bacillota</taxon>
        <taxon>Clostridia</taxon>
        <taxon>Eubacteriales</taxon>
        <taxon>Desulfitobacteriaceae</taxon>
        <taxon>Desulfosporosinus</taxon>
    </lineage>
</organism>
<evidence type="ECO:0000256" key="2">
    <source>
        <dbReference type="ARBA" id="ARBA00022801"/>
    </source>
</evidence>
<name>H5Y5U0_9FIRM</name>
<dbReference type="Gene3D" id="3.90.230.10">
    <property type="entry name" value="Creatinase/methionine aminopeptidase superfamily"/>
    <property type="match status" value="1"/>
</dbReference>
<evidence type="ECO:0000256" key="3">
    <source>
        <dbReference type="RuleBase" id="RU000590"/>
    </source>
</evidence>
<dbReference type="Pfam" id="PF00557">
    <property type="entry name" value="Peptidase_M24"/>
    <property type="match status" value="1"/>
</dbReference>
<dbReference type="SUPFAM" id="SSF53092">
    <property type="entry name" value="Creatinase/prolidase N-terminal domain"/>
    <property type="match status" value="1"/>
</dbReference>